<evidence type="ECO:0000256" key="1">
    <source>
        <dbReference type="SAM" id="MobiDB-lite"/>
    </source>
</evidence>
<keyword evidence="2" id="KW-1133">Transmembrane helix</keyword>
<keyword evidence="2" id="KW-0812">Transmembrane</keyword>
<name>A0A7G8AFQ0_9ENTR</name>
<keyword evidence="3" id="KW-0614">Plasmid</keyword>
<reference evidence="3" key="1">
    <citation type="journal article" date="2020" name="Antimicrob. Agents">
        <title>Detection of mobile colistin resistance gene mcr-10.1 in a conjugative plasmid from Enterobacter roggenkampii of chicken origin in China.</title>
        <authorList>
            <person name="Lei C.W."/>
            <person name="Zhang Y."/>
            <person name="Wang Y.T."/>
            <person name="Wang H.N."/>
        </authorList>
    </citation>
    <scope>NUCLEOTIDE SEQUENCE</scope>
    <source>
        <strain evidence="3">YK16</strain>
        <plasmid evidence="3">pYK16-mcr-10</plasmid>
    </source>
</reference>
<sequence length="97" mass="11171">MSVRKAKAQGGGPDRKANDVNRRLRITVNWFYSICWVLWWVAVIAIIIKGVREEYAFRIFGAIFMAIVLIRIRPPIWPDDSADPLPGPTDDDKRECK</sequence>
<proteinExistence type="predicted"/>
<evidence type="ECO:0000256" key="2">
    <source>
        <dbReference type="SAM" id="Phobius"/>
    </source>
</evidence>
<protein>
    <submittedName>
        <fullName evidence="3">Uncharacterized protein</fullName>
    </submittedName>
</protein>
<dbReference type="AlphaFoldDB" id="A0A7G8AFQ0"/>
<feature type="transmembrane region" description="Helical" evidence="2">
    <location>
        <begin position="55"/>
        <end position="72"/>
    </location>
</feature>
<keyword evidence="2" id="KW-0472">Membrane</keyword>
<organism evidence="3">
    <name type="scientific">Enterobacter roggenkampii</name>
    <dbReference type="NCBI Taxonomy" id="1812935"/>
    <lineage>
        <taxon>Bacteria</taxon>
        <taxon>Pseudomonadati</taxon>
        <taxon>Pseudomonadota</taxon>
        <taxon>Gammaproteobacteria</taxon>
        <taxon>Enterobacterales</taxon>
        <taxon>Enterobacteriaceae</taxon>
        <taxon>Enterobacter</taxon>
        <taxon>Enterobacter cloacae complex</taxon>
    </lineage>
</organism>
<dbReference type="EMBL" id="MT468575">
    <property type="protein sequence ID" value="QNI18441.1"/>
    <property type="molecule type" value="Genomic_DNA"/>
</dbReference>
<geneLocation type="plasmid" evidence="3">
    <name>pYK16-mcr-10</name>
</geneLocation>
<evidence type="ECO:0000313" key="3">
    <source>
        <dbReference type="EMBL" id="QNI18441.1"/>
    </source>
</evidence>
<feature type="transmembrane region" description="Helical" evidence="2">
    <location>
        <begin position="30"/>
        <end position="48"/>
    </location>
</feature>
<accession>A0A7G8AFQ0</accession>
<dbReference type="RefSeq" id="WP_181368240.1">
    <property type="nucleotide sequence ID" value="NZ_JABJWE010000019.1"/>
</dbReference>
<feature type="region of interest" description="Disordered" evidence="1">
    <location>
        <begin position="76"/>
        <end position="97"/>
    </location>
</feature>